<dbReference type="Pfam" id="PF00196">
    <property type="entry name" value="GerE"/>
    <property type="match status" value="1"/>
</dbReference>
<gene>
    <name evidence="5" type="ordered locus">GLX_23410</name>
</gene>
<dbReference type="PRINTS" id="PR00038">
    <property type="entry name" value="HTHLUXR"/>
</dbReference>
<keyword evidence="2" id="KW-0238">DNA-binding</keyword>
<dbReference type="EMBL" id="AP012159">
    <property type="protein sequence ID" value="BAK84753.1"/>
    <property type="molecule type" value="Genomic_DNA"/>
</dbReference>
<dbReference type="InterPro" id="IPR005143">
    <property type="entry name" value="TF_LuxR_autoind-bd_dom"/>
</dbReference>
<evidence type="ECO:0000313" key="6">
    <source>
        <dbReference type="Proteomes" id="UP000009044"/>
    </source>
</evidence>
<proteinExistence type="predicted"/>
<dbReference type="PANTHER" id="PTHR44688">
    <property type="entry name" value="DNA-BINDING TRANSCRIPTIONAL ACTIVATOR DEVR_DOSR"/>
    <property type="match status" value="1"/>
</dbReference>
<evidence type="ECO:0000256" key="2">
    <source>
        <dbReference type="ARBA" id="ARBA00023125"/>
    </source>
</evidence>
<keyword evidence="3" id="KW-0804">Transcription</keyword>
<evidence type="ECO:0000256" key="3">
    <source>
        <dbReference type="ARBA" id="ARBA00023163"/>
    </source>
</evidence>
<dbReference type="InterPro" id="IPR036693">
    <property type="entry name" value="TF_LuxR_autoind-bd_dom_sf"/>
</dbReference>
<feature type="domain" description="HTH luxR-type" evidence="4">
    <location>
        <begin position="177"/>
        <end position="242"/>
    </location>
</feature>
<dbReference type="CDD" id="cd06170">
    <property type="entry name" value="LuxR_C_like"/>
    <property type="match status" value="1"/>
</dbReference>
<evidence type="ECO:0000256" key="1">
    <source>
        <dbReference type="ARBA" id="ARBA00023015"/>
    </source>
</evidence>
<dbReference type="InterPro" id="IPR036388">
    <property type="entry name" value="WH-like_DNA-bd_sf"/>
</dbReference>
<dbReference type="Proteomes" id="UP000009044">
    <property type="component" value="Chromosome"/>
</dbReference>
<dbReference type="NCBIfam" id="TIGR03541">
    <property type="entry name" value="reg_near_HchA"/>
    <property type="match status" value="1"/>
</dbReference>
<evidence type="ECO:0000259" key="4">
    <source>
        <dbReference type="PROSITE" id="PS50043"/>
    </source>
</evidence>
<dbReference type="HOGENOM" id="CLU_072786_4_1_5"/>
<dbReference type="KEGG" id="gxy:GLX_23410"/>
<protein>
    <submittedName>
        <fullName evidence="5">Transcriptional regulator LuxR family</fullName>
    </submittedName>
</protein>
<dbReference type="InterPro" id="IPR016032">
    <property type="entry name" value="Sig_transdc_resp-reg_C-effctor"/>
</dbReference>
<organism evidence="5 6">
    <name type="scientific">Komagataeibacter medellinensis (strain NBRC 3288 / BCRC 11682 / LMG 1693 / Kondo 51)</name>
    <name type="common">Gluconacetobacter medellinensis</name>
    <dbReference type="NCBI Taxonomy" id="634177"/>
    <lineage>
        <taxon>Bacteria</taxon>
        <taxon>Pseudomonadati</taxon>
        <taxon>Pseudomonadota</taxon>
        <taxon>Alphaproteobacteria</taxon>
        <taxon>Acetobacterales</taxon>
        <taxon>Acetobacteraceae</taxon>
        <taxon>Komagataeibacter</taxon>
    </lineage>
</organism>
<dbReference type="SMART" id="SM00421">
    <property type="entry name" value="HTH_LUXR"/>
    <property type="match status" value="1"/>
</dbReference>
<dbReference type="InterPro" id="IPR000792">
    <property type="entry name" value="Tscrpt_reg_LuxR_C"/>
</dbReference>
<dbReference type="PROSITE" id="PS50043">
    <property type="entry name" value="HTH_LUXR_2"/>
    <property type="match status" value="1"/>
</dbReference>
<dbReference type="eggNOG" id="COG2197">
    <property type="taxonomic scope" value="Bacteria"/>
</dbReference>
<dbReference type="PANTHER" id="PTHR44688:SF16">
    <property type="entry name" value="DNA-BINDING TRANSCRIPTIONAL ACTIVATOR DEVR_DOSR"/>
    <property type="match status" value="1"/>
</dbReference>
<sequence>MLLWNPNMTGSIAEAAFAVATMILRTKTQATVEDAIRSFGQELGYDRFVLFAASSAREEVVDRIYWVEGDWFGDGKHVDATSYVRRCPVTHHMLETHEPFFWTKTTGASGEYYRIVDTPQGAGIHGIQIPIFGPLGLEGAMSLGGTQIDASVTARLALSLAAGAAFATVRRLLDGPSEKIAIRLSEREREVLSWTAAGRRQVDIAAILGLSERTVENHLRRIRKRLGASTTAQAIRTAIQNGDIES</sequence>
<dbReference type="Pfam" id="PF03472">
    <property type="entry name" value="Autoind_bind"/>
    <property type="match status" value="1"/>
</dbReference>
<dbReference type="PATRIC" id="fig|634177.7.peg.2617"/>
<dbReference type="AlphaFoldDB" id="G2I1E5"/>
<dbReference type="InterPro" id="IPR019941">
    <property type="entry name" value="Tscrpt_reg_LuxR_HchA-assoc"/>
</dbReference>
<name>G2I1E5_KOMMN</name>
<keyword evidence="1" id="KW-0805">Transcription regulation</keyword>
<dbReference type="SUPFAM" id="SSF75516">
    <property type="entry name" value="Pheromone-binding domain of LuxR-like quorum-sensing transcription factors"/>
    <property type="match status" value="1"/>
</dbReference>
<accession>G2I1E5</accession>
<dbReference type="SUPFAM" id="SSF46894">
    <property type="entry name" value="C-terminal effector domain of the bipartite response regulators"/>
    <property type="match status" value="1"/>
</dbReference>
<evidence type="ECO:0000313" key="5">
    <source>
        <dbReference type="EMBL" id="BAK84753.1"/>
    </source>
</evidence>
<dbReference type="GO" id="GO:0006355">
    <property type="term" value="P:regulation of DNA-templated transcription"/>
    <property type="evidence" value="ECO:0007669"/>
    <property type="project" value="InterPro"/>
</dbReference>
<dbReference type="STRING" id="634177.GLX_23410"/>
<dbReference type="Gene3D" id="3.30.450.80">
    <property type="entry name" value="Transcription factor LuxR-like, autoinducer-binding domain"/>
    <property type="match status" value="1"/>
</dbReference>
<dbReference type="Gene3D" id="1.10.10.10">
    <property type="entry name" value="Winged helix-like DNA-binding domain superfamily/Winged helix DNA-binding domain"/>
    <property type="match status" value="1"/>
</dbReference>
<dbReference type="GO" id="GO:0003677">
    <property type="term" value="F:DNA binding"/>
    <property type="evidence" value="ECO:0007669"/>
    <property type="project" value="UniProtKB-KW"/>
</dbReference>
<reference evidence="6" key="1">
    <citation type="journal article" date="2011" name="J. Bacteriol.">
        <title>Complete genome sequence of NBRC 3288, a unique cellulose-nonproducing strain of Gluconacetobacter xylinus isolated from vinegar.</title>
        <authorList>
            <person name="Ogino H."/>
            <person name="Azuma Y."/>
            <person name="Hosoyama A."/>
            <person name="Nakazawa H."/>
            <person name="Matsutani M."/>
            <person name="Hasegawa A."/>
            <person name="Otsuyama K."/>
            <person name="Matsushita K."/>
            <person name="Fujita N."/>
            <person name="Shirai M."/>
        </authorList>
    </citation>
    <scope>NUCLEOTIDE SEQUENCE [LARGE SCALE GENOMIC DNA]</scope>
    <source>
        <strain evidence="6">NBRC 3288 / BCRC 11682 / LMG 1693</strain>
    </source>
</reference>